<name>A0AAE5LR64_CLOBE</name>
<dbReference type="EC" id="3.1.4.-" evidence="13"/>
<evidence type="ECO:0000256" key="1">
    <source>
        <dbReference type="ARBA" id="ARBA00001946"/>
    </source>
</evidence>
<evidence type="ECO:0000256" key="8">
    <source>
        <dbReference type="ARBA" id="ARBA00022884"/>
    </source>
</evidence>
<dbReference type="EC" id="2.7.7.72" evidence="13"/>
<feature type="domain" description="Poly A polymerase head" evidence="10">
    <location>
        <begin position="25"/>
        <end position="145"/>
    </location>
</feature>
<dbReference type="CDD" id="cd05398">
    <property type="entry name" value="NT_ClassII-CCAase"/>
    <property type="match status" value="1"/>
</dbReference>
<dbReference type="GO" id="GO:0004810">
    <property type="term" value="F:CCA tRNA nucleotidyltransferase activity"/>
    <property type="evidence" value="ECO:0007669"/>
    <property type="project" value="UniProtKB-EC"/>
</dbReference>
<dbReference type="Pfam" id="PF01743">
    <property type="entry name" value="PolyA_pol"/>
    <property type="match status" value="1"/>
</dbReference>
<evidence type="ECO:0000259" key="12">
    <source>
        <dbReference type="Pfam" id="PF13735"/>
    </source>
</evidence>
<dbReference type="GO" id="GO:0000166">
    <property type="term" value="F:nucleotide binding"/>
    <property type="evidence" value="ECO:0007669"/>
    <property type="project" value="UniProtKB-KW"/>
</dbReference>
<accession>A0AAE5LR64</accession>
<dbReference type="Gene3D" id="3.30.460.10">
    <property type="entry name" value="Beta Polymerase, domain 2"/>
    <property type="match status" value="1"/>
</dbReference>
<dbReference type="InterPro" id="IPR002646">
    <property type="entry name" value="PolA_pol_head_dom"/>
</dbReference>
<dbReference type="InterPro" id="IPR032828">
    <property type="entry name" value="PolyA_RNA-bd"/>
</dbReference>
<keyword evidence="4 13" id="KW-0548">Nucleotidyltransferase</keyword>
<gene>
    <name evidence="13" type="ORF">BCD95_003830</name>
</gene>
<evidence type="ECO:0000256" key="3">
    <source>
        <dbReference type="ARBA" id="ARBA00022694"/>
    </source>
</evidence>
<dbReference type="PANTHER" id="PTHR46173:SF1">
    <property type="entry name" value="CCA TRNA NUCLEOTIDYLTRANSFERASE 1, MITOCHONDRIAL"/>
    <property type="match status" value="1"/>
</dbReference>
<dbReference type="GO" id="GO:0016787">
    <property type="term" value="F:hydrolase activity"/>
    <property type="evidence" value="ECO:0007669"/>
    <property type="project" value="UniProtKB-KW"/>
</dbReference>
<organism evidence="13 14">
    <name type="scientific">Clostridium beijerinckii</name>
    <name type="common">Clostridium MP</name>
    <dbReference type="NCBI Taxonomy" id="1520"/>
    <lineage>
        <taxon>Bacteria</taxon>
        <taxon>Bacillati</taxon>
        <taxon>Bacillota</taxon>
        <taxon>Clostridia</taxon>
        <taxon>Eubacteriales</taxon>
        <taxon>Clostridiaceae</taxon>
        <taxon>Clostridium</taxon>
    </lineage>
</organism>
<evidence type="ECO:0000256" key="7">
    <source>
        <dbReference type="ARBA" id="ARBA00022842"/>
    </source>
</evidence>
<dbReference type="EC" id="3.1.3.-" evidence="13"/>
<evidence type="ECO:0000259" key="11">
    <source>
        <dbReference type="Pfam" id="PF12627"/>
    </source>
</evidence>
<dbReference type="Pfam" id="PF13735">
    <property type="entry name" value="tRNA_NucTran2_2"/>
    <property type="match status" value="1"/>
</dbReference>
<keyword evidence="3" id="KW-0819">tRNA processing</keyword>
<keyword evidence="2 9" id="KW-0808">Transferase</keyword>
<evidence type="ECO:0000259" key="10">
    <source>
        <dbReference type="Pfam" id="PF01743"/>
    </source>
</evidence>
<dbReference type="EMBL" id="JABTDW010000001">
    <property type="protein sequence ID" value="NSB15571.1"/>
    <property type="molecule type" value="Genomic_DNA"/>
</dbReference>
<evidence type="ECO:0000256" key="9">
    <source>
        <dbReference type="RuleBase" id="RU003953"/>
    </source>
</evidence>
<dbReference type="RefSeq" id="WP_077855057.1">
    <property type="nucleotide sequence ID" value="NZ_JABTDW010000001.1"/>
</dbReference>
<protein>
    <submittedName>
        <fullName evidence="13">tRNA nucleotidyltransferase (CCA-adding enzyme)</fullName>
        <ecNumber evidence="13">2.7.7.72</ecNumber>
        <ecNumber evidence="13">3.1.3.-</ecNumber>
        <ecNumber evidence="13">3.1.4.-</ecNumber>
    </submittedName>
</protein>
<sequence length="443" mass="51490">MNKNIKIPKNVALIIDRLLENGYEAYMVGGCVRDCILGKEPKDWDITTNAKPLEVVELFDKVILTGLKHGTVTVMLNKESYEITTYRSDGEYEDNRHPKEVKFVSSLKEDLARRDFTINSMAYNNISGLVDYFNGIEDLGKKIIRTVGDPRKRFGEDALRMLRAIRFSAQLDFTIDRLTLNSIKELKDNIRNISKERIREEFNKILLNNPRKIEILRECGILEYIVPGISKIYNFNKNNSCHSHDLYNHAIIATETIESQIYLRLSMLFHDFGRVCTIRTDENDNLHCSSYSKESSRIANEILKYLKYDNNTINKVTLLIQYHDYRMDNKVSIKKLLREIGIDLFKDLIKIQRADILAQESKNCKKHLINLDDAENILNEIIDKDECFTLKNLKINGGDLLSLGFNKGKEIGEILNYLLDIVIEDPKSNEKQELIKLVMKRWR</sequence>
<dbReference type="InterPro" id="IPR043519">
    <property type="entry name" value="NT_sf"/>
</dbReference>
<dbReference type="PANTHER" id="PTHR46173">
    <property type="entry name" value="CCA TRNA NUCLEOTIDYLTRANSFERASE 1, MITOCHONDRIAL"/>
    <property type="match status" value="1"/>
</dbReference>
<dbReference type="SUPFAM" id="SSF81891">
    <property type="entry name" value="Poly A polymerase C-terminal region-like"/>
    <property type="match status" value="1"/>
</dbReference>
<proteinExistence type="inferred from homology"/>
<reference evidence="13" key="1">
    <citation type="submission" date="2020-06" db="EMBL/GenBank/DDBJ databases">
        <title>Genomic insights into acetone-butanol-ethanol (ABE) fermentation by sequencing solventogenic clostridia strains.</title>
        <authorList>
            <person name="Brown S."/>
        </authorList>
    </citation>
    <scope>NUCLEOTIDE SEQUENCE</scope>
    <source>
        <strain evidence="13">DJ123</strain>
    </source>
</reference>
<comment type="cofactor">
    <cofactor evidence="1">
        <name>Mg(2+)</name>
        <dbReference type="ChEBI" id="CHEBI:18420"/>
    </cofactor>
</comment>
<dbReference type="GO" id="GO:0000049">
    <property type="term" value="F:tRNA binding"/>
    <property type="evidence" value="ECO:0007669"/>
    <property type="project" value="TreeGrafter"/>
</dbReference>
<evidence type="ECO:0000313" key="14">
    <source>
        <dbReference type="Proteomes" id="UP000822184"/>
    </source>
</evidence>
<keyword evidence="8 9" id="KW-0694">RNA-binding</keyword>
<comment type="similarity">
    <text evidence="9">Belongs to the tRNA nucleotidyltransferase/poly(A) polymerase family.</text>
</comment>
<dbReference type="GO" id="GO:0046872">
    <property type="term" value="F:metal ion binding"/>
    <property type="evidence" value="ECO:0007669"/>
    <property type="project" value="UniProtKB-KW"/>
</dbReference>
<keyword evidence="13" id="KW-0378">Hydrolase</keyword>
<dbReference type="Pfam" id="PF12627">
    <property type="entry name" value="PolyA_pol_RNAbd"/>
    <property type="match status" value="1"/>
</dbReference>
<dbReference type="Proteomes" id="UP000822184">
    <property type="component" value="Unassembled WGS sequence"/>
</dbReference>
<dbReference type="AlphaFoldDB" id="A0AAE5LR64"/>
<evidence type="ECO:0000256" key="2">
    <source>
        <dbReference type="ARBA" id="ARBA00022679"/>
    </source>
</evidence>
<keyword evidence="7" id="KW-0460">Magnesium</keyword>
<evidence type="ECO:0000256" key="4">
    <source>
        <dbReference type="ARBA" id="ARBA00022695"/>
    </source>
</evidence>
<keyword evidence="6" id="KW-0547">Nucleotide-binding</keyword>
<dbReference type="GO" id="GO:0008033">
    <property type="term" value="P:tRNA processing"/>
    <property type="evidence" value="ECO:0007669"/>
    <property type="project" value="UniProtKB-KW"/>
</dbReference>
<evidence type="ECO:0000313" key="13">
    <source>
        <dbReference type="EMBL" id="NSB15571.1"/>
    </source>
</evidence>
<feature type="domain" description="tRNA nucleotidyltransferase/poly(A) polymerase RNA and SrmB- binding" evidence="11">
    <location>
        <begin position="172"/>
        <end position="230"/>
    </location>
</feature>
<dbReference type="InterPro" id="IPR032810">
    <property type="entry name" value="CCA-adding_enz_C"/>
</dbReference>
<evidence type="ECO:0000256" key="6">
    <source>
        <dbReference type="ARBA" id="ARBA00022741"/>
    </source>
</evidence>
<dbReference type="Gene3D" id="1.10.246.80">
    <property type="match status" value="1"/>
</dbReference>
<keyword evidence="5" id="KW-0479">Metal-binding</keyword>
<dbReference type="InterPro" id="IPR050264">
    <property type="entry name" value="Bact_CCA-adding_enz_type3_sf"/>
</dbReference>
<dbReference type="SUPFAM" id="SSF81301">
    <property type="entry name" value="Nucleotidyltransferase"/>
    <property type="match status" value="1"/>
</dbReference>
<feature type="domain" description="CCA-adding enzyme C-terminal" evidence="12">
    <location>
        <begin position="299"/>
        <end position="437"/>
    </location>
</feature>
<evidence type="ECO:0000256" key="5">
    <source>
        <dbReference type="ARBA" id="ARBA00022723"/>
    </source>
</evidence>
<comment type="caution">
    <text evidence="13">The sequence shown here is derived from an EMBL/GenBank/DDBJ whole genome shotgun (WGS) entry which is preliminary data.</text>
</comment>
<dbReference type="Gene3D" id="1.10.3090.10">
    <property type="entry name" value="cca-adding enzyme, domain 2"/>
    <property type="match status" value="1"/>
</dbReference>